<proteinExistence type="predicted"/>
<dbReference type="PANTHER" id="PTHR22916">
    <property type="entry name" value="GLYCOSYLTRANSFERASE"/>
    <property type="match status" value="1"/>
</dbReference>
<dbReference type="SUPFAM" id="SSF53448">
    <property type="entry name" value="Nucleotide-diphospho-sugar transferases"/>
    <property type="match status" value="2"/>
</dbReference>
<dbReference type="Gene3D" id="3.90.550.10">
    <property type="entry name" value="Spore Coat Polysaccharide Biosynthesis Protein SpsA, Chain A"/>
    <property type="match status" value="2"/>
</dbReference>
<protein>
    <recommendedName>
        <fullName evidence="1">Glycosyltransferase 2-like domain-containing protein</fullName>
    </recommendedName>
</protein>
<feature type="domain" description="Glycosyltransferase 2-like" evidence="1">
    <location>
        <begin position="8"/>
        <end position="135"/>
    </location>
</feature>
<reference evidence="3" key="1">
    <citation type="journal article" date="2019" name="Int. J. Syst. Evol. Microbiol.">
        <title>The Global Catalogue of Microorganisms (GCM) 10K type strain sequencing project: providing services to taxonomists for standard genome sequencing and annotation.</title>
        <authorList>
            <consortium name="The Broad Institute Genomics Platform"/>
            <consortium name="The Broad Institute Genome Sequencing Center for Infectious Disease"/>
            <person name="Wu L."/>
            <person name="Ma J."/>
        </authorList>
    </citation>
    <scope>NUCLEOTIDE SEQUENCE [LARGE SCALE GENOMIC DNA]</scope>
    <source>
        <strain evidence="3">JCM 17727</strain>
    </source>
</reference>
<evidence type="ECO:0000313" key="2">
    <source>
        <dbReference type="EMBL" id="GAA4348873.1"/>
    </source>
</evidence>
<dbReference type="InterPro" id="IPR001173">
    <property type="entry name" value="Glyco_trans_2-like"/>
</dbReference>
<dbReference type="PANTHER" id="PTHR22916:SF3">
    <property type="entry name" value="UDP-GLCNAC:BETAGAL BETA-1,3-N-ACETYLGLUCOSAMINYLTRANSFERASE-LIKE PROTEIN 1"/>
    <property type="match status" value="1"/>
</dbReference>
<accession>A0ABP8I0J5</accession>
<dbReference type="EMBL" id="BAABFU010000002">
    <property type="protein sequence ID" value="GAA4348873.1"/>
    <property type="molecule type" value="Genomic_DNA"/>
</dbReference>
<comment type="caution">
    <text evidence="2">The sequence shown here is derived from an EMBL/GenBank/DDBJ whole genome shotgun (WGS) entry which is preliminary data.</text>
</comment>
<dbReference type="Pfam" id="PF00535">
    <property type="entry name" value="Glycos_transf_2"/>
    <property type="match status" value="1"/>
</dbReference>
<dbReference type="RefSeq" id="WP_223577939.1">
    <property type="nucleotide sequence ID" value="NZ_BAABFU010000002.1"/>
</dbReference>
<dbReference type="InterPro" id="IPR029044">
    <property type="entry name" value="Nucleotide-diphossugar_trans"/>
</dbReference>
<sequence length="459" mass="52560">MKNKPLITVYIVNHNYGKYIEQAIESTVNQSYPNIEILIIDDGSTDNSREILTKYIGQEKIEVIFQENKGLTKTNNTALRLAEGEYIVRLDADDTFKPNALQNLLDGFTDKDVAMVFGNWDVVDESGNHLYTFKRHDFENDVTLLDCPAHGACTMFYTKYLKAVGGYDEELQCQDGFELWFRVVDNFKVKSLDKLIFNYRRHGSNLTGNEEKILYTRSNILRKVAEKKGSVDSSFVVIPIRGGSLDSRSNPFEKINGKFLIDLIVEDLLNYNLFEKIIITTPDKSLREYILSNYENIIVHARGVDISLINSKLDAVVQDVYETYNELGSFEYGVILGLDRPFNKKYLIQSALDIASIFDVDNVIGVRPSDDFYFTHNGQSLYGINFDKTSVRLERDEIYQMVNGFLVFKCEKLSKDGEIWGETIGHVVFDQISAHSISSRLDLDIAELYSNKLEERKTK</sequence>
<organism evidence="2 3">
    <name type="scientific">Kangiella taiwanensis</name>
    <dbReference type="NCBI Taxonomy" id="1079179"/>
    <lineage>
        <taxon>Bacteria</taxon>
        <taxon>Pseudomonadati</taxon>
        <taxon>Pseudomonadota</taxon>
        <taxon>Gammaproteobacteria</taxon>
        <taxon>Kangiellales</taxon>
        <taxon>Kangiellaceae</taxon>
        <taxon>Kangiella</taxon>
    </lineage>
</organism>
<name>A0ABP8I0J5_9GAMM</name>
<evidence type="ECO:0000259" key="1">
    <source>
        <dbReference type="Pfam" id="PF00535"/>
    </source>
</evidence>
<gene>
    <name evidence="2" type="ORF">GCM10023150_12700</name>
</gene>
<dbReference type="Proteomes" id="UP001501294">
    <property type="component" value="Unassembled WGS sequence"/>
</dbReference>
<keyword evidence="3" id="KW-1185">Reference proteome</keyword>
<evidence type="ECO:0000313" key="3">
    <source>
        <dbReference type="Proteomes" id="UP001501294"/>
    </source>
</evidence>